<reference evidence="6 7" key="1">
    <citation type="submission" date="2012-08" db="EMBL/GenBank/DDBJ databases">
        <title>Whole genome shotgun sequence of Kineosphaera limosa NBRC 100340.</title>
        <authorList>
            <person name="Yoshida I."/>
            <person name="Isaki S."/>
            <person name="Hosoyama A."/>
            <person name="Tsuchikane K."/>
            <person name="Katsumata H."/>
            <person name="Ando Y."/>
            <person name="Ohji S."/>
            <person name="Hamada M."/>
            <person name="Tamura T."/>
            <person name="Yamazoe A."/>
            <person name="Yamazaki S."/>
            <person name="Fujita N."/>
        </authorList>
    </citation>
    <scope>NUCLEOTIDE SEQUENCE [LARGE SCALE GENOMIC DNA]</scope>
    <source>
        <strain evidence="6 7">NBRC 100340</strain>
    </source>
</reference>
<accession>K6XDP2</accession>
<dbReference type="Pfam" id="PF12146">
    <property type="entry name" value="Hydrolase_4"/>
    <property type="match status" value="1"/>
</dbReference>
<sequence length="270" mass="29026">MTQAVGRSVDLSPFTHDGSDVGVLVCHGFTGSPQGVRPLAQAFAAAGYSVRAPLLPGHGTTWQQLNDTTWRHWYAGLESAFVELHARCRVVVAVGLSMGGALVTRLAQLHPESVHGLVLINPAFRVDDPRMHALPFLSRVLPSLPGIGNDVHRADGEPEWSYDRIPLRALSSQVQLWRRTVAGLGDVQVPVLLAHSLEDHVVPASSWRLFLGAVGSADVTVLELPDSYHVATLDNDAELLAAESLRFVERVAAAHPTRAATDDREAAADA</sequence>
<evidence type="ECO:0000256" key="4">
    <source>
        <dbReference type="PIRSR" id="PIRSR017388-3"/>
    </source>
</evidence>
<dbReference type="PANTHER" id="PTHR43798">
    <property type="entry name" value="MONOACYLGLYCEROL LIPASE"/>
    <property type="match status" value="1"/>
</dbReference>
<evidence type="ECO:0000256" key="3">
    <source>
        <dbReference type="PIRSR" id="PIRSR017388-2"/>
    </source>
</evidence>
<feature type="active site" description="Charge relay system" evidence="2">
    <location>
        <position position="229"/>
    </location>
</feature>
<dbReference type="PANTHER" id="PTHR43798:SF31">
    <property type="entry name" value="AB HYDROLASE SUPERFAMILY PROTEIN YCLE"/>
    <property type="match status" value="1"/>
</dbReference>
<organism evidence="6 7">
    <name type="scientific">Kineosphaera limosa NBRC 100340</name>
    <dbReference type="NCBI Taxonomy" id="1184609"/>
    <lineage>
        <taxon>Bacteria</taxon>
        <taxon>Bacillati</taxon>
        <taxon>Actinomycetota</taxon>
        <taxon>Actinomycetes</taxon>
        <taxon>Micrococcales</taxon>
        <taxon>Dermatophilaceae</taxon>
        <taxon>Kineosphaera</taxon>
    </lineage>
</organism>
<name>K6XDP2_9MICO</name>
<evidence type="ECO:0000313" key="7">
    <source>
        <dbReference type="Proteomes" id="UP000008366"/>
    </source>
</evidence>
<feature type="binding site" evidence="3">
    <location>
        <position position="98"/>
    </location>
    <ligand>
        <name>substrate</name>
    </ligand>
</feature>
<proteinExistence type="predicted"/>
<dbReference type="SUPFAM" id="SSF53474">
    <property type="entry name" value="alpha/beta-Hydrolases"/>
    <property type="match status" value="1"/>
</dbReference>
<dbReference type="Gene3D" id="3.40.50.1820">
    <property type="entry name" value="alpha/beta hydrolase"/>
    <property type="match status" value="1"/>
</dbReference>
<gene>
    <name evidence="6" type="ORF">KILIM_052_00370</name>
</gene>
<dbReference type="InterPro" id="IPR022742">
    <property type="entry name" value="Hydrolase_4"/>
</dbReference>
<dbReference type="InterPro" id="IPR029058">
    <property type="entry name" value="AB_hydrolase_fold"/>
</dbReference>
<feature type="active site" description="Charge relay system" evidence="2">
    <location>
        <position position="199"/>
    </location>
</feature>
<dbReference type="RefSeq" id="WP_006593471.1">
    <property type="nucleotide sequence ID" value="NZ_BAHD01000052.1"/>
</dbReference>
<dbReference type="InterPro" id="IPR012354">
    <property type="entry name" value="Esterase_lipase"/>
</dbReference>
<feature type="domain" description="Serine aminopeptidase S33" evidence="5">
    <location>
        <begin position="23"/>
        <end position="234"/>
    </location>
</feature>
<keyword evidence="7" id="KW-1185">Reference proteome</keyword>
<dbReference type="STRING" id="1184609.KILIM_052_00370"/>
<evidence type="ECO:0000313" key="6">
    <source>
        <dbReference type="EMBL" id="GAB96939.1"/>
    </source>
</evidence>
<evidence type="ECO:0000256" key="1">
    <source>
        <dbReference type="ARBA" id="ARBA00022801"/>
    </source>
</evidence>
<dbReference type="EMBL" id="BAHD01000052">
    <property type="protein sequence ID" value="GAB96939.1"/>
    <property type="molecule type" value="Genomic_DNA"/>
</dbReference>
<feature type="site" description="Important for substrate specificity" evidence="4">
    <location>
        <position position="147"/>
    </location>
</feature>
<feature type="active site" description="Nucleophile" evidence="2">
    <location>
        <position position="97"/>
    </location>
</feature>
<evidence type="ECO:0000259" key="5">
    <source>
        <dbReference type="Pfam" id="PF12146"/>
    </source>
</evidence>
<dbReference type="ESTHER" id="9mico-k6xdp2">
    <property type="family name" value="CarbLipBact_2"/>
</dbReference>
<dbReference type="PIRSF" id="PIRSF017388">
    <property type="entry name" value="Esterase_lipase"/>
    <property type="match status" value="1"/>
</dbReference>
<dbReference type="eggNOG" id="COG1647">
    <property type="taxonomic scope" value="Bacteria"/>
</dbReference>
<dbReference type="GO" id="GO:0016020">
    <property type="term" value="C:membrane"/>
    <property type="evidence" value="ECO:0007669"/>
    <property type="project" value="TreeGrafter"/>
</dbReference>
<dbReference type="Proteomes" id="UP000008366">
    <property type="component" value="Unassembled WGS sequence"/>
</dbReference>
<dbReference type="GO" id="GO:0052689">
    <property type="term" value="F:carboxylic ester hydrolase activity"/>
    <property type="evidence" value="ECO:0007669"/>
    <property type="project" value="InterPro"/>
</dbReference>
<dbReference type="OrthoDB" id="9786110at2"/>
<dbReference type="AlphaFoldDB" id="K6XDP2"/>
<protein>
    <submittedName>
        <fullName evidence="6">Putative esterase</fullName>
    </submittedName>
</protein>
<dbReference type="InterPro" id="IPR050266">
    <property type="entry name" value="AB_hydrolase_sf"/>
</dbReference>
<feature type="binding site" evidence="3">
    <location>
        <position position="29"/>
    </location>
    <ligand>
        <name>substrate</name>
    </ligand>
</feature>
<keyword evidence="1" id="KW-0378">Hydrolase</keyword>
<evidence type="ECO:0000256" key="2">
    <source>
        <dbReference type="PIRSR" id="PIRSR017388-1"/>
    </source>
</evidence>
<comment type="caution">
    <text evidence="6">The sequence shown here is derived from an EMBL/GenBank/DDBJ whole genome shotgun (WGS) entry which is preliminary data.</text>
</comment>